<keyword evidence="6" id="KW-1015">Disulfide bond</keyword>
<evidence type="ECO:0000256" key="5">
    <source>
        <dbReference type="ARBA" id="ARBA00023136"/>
    </source>
</evidence>
<dbReference type="PANTHER" id="PTHR31044:SF55">
    <property type="entry name" value="CARBOHYDRATE-BINDING X8 DOMAIN SUPERFAMILY PROTEIN"/>
    <property type="match status" value="1"/>
</dbReference>
<gene>
    <name evidence="11" type="ORF">VITISV_018092</name>
</gene>
<evidence type="ECO:0000259" key="10">
    <source>
        <dbReference type="SMART" id="SM00768"/>
    </source>
</evidence>
<evidence type="ECO:0000256" key="1">
    <source>
        <dbReference type="ARBA" id="ARBA00004609"/>
    </source>
</evidence>
<evidence type="ECO:0000256" key="9">
    <source>
        <dbReference type="SAM" id="SignalP"/>
    </source>
</evidence>
<reference evidence="11" key="1">
    <citation type="journal article" date="2007" name="PLoS ONE">
        <title>The first genome sequence of an elite grapevine cultivar (Pinot noir Vitis vinifera L.): coping with a highly heterozygous genome.</title>
        <authorList>
            <person name="Velasco R."/>
            <person name="Zharkikh A."/>
            <person name="Troggio M."/>
            <person name="Cartwright D.A."/>
            <person name="Cestaro A."/>
            <person name="Pruss D."/>
            <person name="Pindo M."/>
            <person name="FitzGerald L.M."/>
            <person name="Vezzulli S."/>
            <person name="Reid J."/>
            <person name="Malacarne G."/>
            <person name="Iliev D."/>
            <person name="Coppola G."/>
            <person name="Wardell B."/>
            <person name="Micheletti D."/>
            <person name="Macalma T."/>
            <person name="Facci M."/>
            <person name="Mitchell J.T."/>
            <person name="Perazzolli M."/>
            <person name="Eldredge G."/>
            <person name="Gatto P."/>
            <person name="Oyzerski R."/>
            <person name="Moretto M."/>
            <person name="Gutin N."/>
            <person name="Stefanini M."/>
            <person name="Chen Y."/>
            <person name="Segala C."/>
            <person name="Davenport C."/>
            <person name="Dematte L."/>
            <person name="Mraz A."/>
            <person name="Battilana J."/>
            <person name="Stormo K."/>
            <person name="Costa F."/>
            <person name="Tao Q."/>
            <person name="Si-Ammour A."/>
            <person name="Harkins T."/>
            <person name="Lackey A."/>
            <person name="Perbost C."/>
            <person name="Taillon B."/>
            <person name="Stella A."/>
            <person name="Solovyev V."/>
            <person name="Fawcett J.A."/>
            <person name="Sterck L."/>
            <person name="Vandepoele K."/>
            <person name="Grando S.M."/>
            <person name="Toppo S."/>
            <person name="Moser C."/>
            <person name="Lanchbury J."/>
            <person name="Bogden R."/>
            <person name="Skolnick M."/>
            <person name="Sgaramella V."/>
            <person name="Bhatnagar S.K."/>
            <person name="Fontana P."/>
            <person name="Gutin A."/>
            <person name="Van de Peer Y."/>
            <person name="Salamini F."/>
            <person name="Viola R."/>
        </authorList>
    </citation>
    <scope>NUCLEOTIDE SEQUENCE</scope>
</reference>
<keyword evidence="3" id="KW-0336">GPI-anchor</keyword>
<dbReference type="EMBL" id="AM441972">
    <property type="protein sequence ID" value="CAN67352.1"/>
    <property type="molecule type" value="Genomic_DNA"/>
</dbReference>
<dbReference type="SMART" id="SM00768">
    <property type="entry name" value="X8"/>
    <property type="match status" value="1"/>
</dbReference>
<keyword evidence="4 9" id="KW-0732">Signal</keyword>
<comment type="subcellular location">
    <subcellularLocation>
        <location evidence="1">Cell membrane</location>
        <topology evidence="1">Lipid-anchor</topology>
        <topology evidence="1">GPI-anchor</topology>
    </subcellularLocation>
</comment>
<keyword evidence="7" id="KW-0325">Glycoprotein</keyword>
<dbReference type="PANTHER" id="PTHR31044">
    <property type="entry name" value="BETA-1,3 GLUCANASE"/>
    <property type="match status" value="1"/>
</dbReference>
<keyword evidence="8" id="KW-0449">Lipoprotein</keyword>
<evidence type="ECO:0000313" key="11">
    <source>
        <dbReference type="EMBL" id="CAN67352.1"/>
    </source>
</evidence>
<evidence type="ECO:0000256" key="7">
    <source>
        <dbReference type="ARBA" id="ARBA00023180"/>
    </source>
</evidence>
<evidence type="ECO:0000256" key="3">
    <source>
        <dbReference type="ARBA" id="ARBA00022622"/>
    </source>
</evidence>
<accession>A5B023</accession>
<evidence type="ECO:0000256" key="8">
    <source>
        <dbReference type="ARBA" id="ARBA00023288"/>
    </source>
</evidence>
<name>A5B023_VITVI</name>
<feature type="domain" description="X8" evidence="10">
    <location>
        <begin position="28"/>
        <end position="145"/>
    </location>
</feature>
<evidence type="ECO:0000256" key="6">
    <source>
        <dbReference type="ARBA" id="ARBA00023157"/>
    </source>
</evidence>
<evidence type="ECO:0000256" key="2">
    <source>
        <dbReference type="ARBA" id="ARBA00022475"/>
    </source>
</evidence>
<organism evidence="11">
    <name type="scientific">Vitis vinifera</name>
    <name type="common">Grape</name>
    <dbReference type="NCBI Taxonomy" id="29760"/>
    <lineage>
        <taxon>Eukaryota</taxon>
        <taxon>Viridiplantae</taxon>
        <taxon>Streptophyta</taxon>
        <taxon>Embryophyta</taxon>
        <taxon>Tracheophyta</taxon>
        <taxon>Spermatophyta</taxon>
        <taxon>Magnoliopsida</taxon>
        <taxon>eudicotyledons</taxon>
        <taxon>Gunneridae</taxon>
        <taxon>Pentapetalae</taxon>
        <taxon>rosids</taxon>
        <taxon>Vitales</taxon>
        <taxon>Vitaceae</taxon>
        <taxon>Viteae</taxon>
        <taxon>Vitis</taxon>
    </lineage>
</organism>
<dbReference type="Pfam" id="PF07983">
    <property type="entry name" value="X8"/>
    <property type="match status" value="1"/>
</dbReference>
<dbReference type="FunFam" id="1.20.58.1040:FF:000001">
    <property type="entry name" value="Glucan endo-1,3-beta-glucosidase 4"/>
    <property type="match status" value="1"/>
</dbReference>
<keyword evidence="2" id="KW-1003">Cell membrane</keyword>
<feature type="chain" id="PRO_5002677981" description="X8 domain-containing protein" evidence="9">
    <location>
        <begin position="24"/>
        <end position="153"/>
    </location>
</feature>
<dbReference type="GO" id="GO:0009506">
    <property type="term" value="C:plasmodesma"/>
    <property type="evidence" value="ECO:0007669"/>
    <property type="project" value="UniProtKB-ARBA"/>
</dbReference>
<feature type="signal peptide" evidence="9">
    <location>
        <begin position="1"/>
        <end position="23"/>
    </location>
</feature>
<dbReference type="GO" id="GO:0005886">
    <property type="term" value="C:plasma membrane"/>
    <property type="evidence" value="ECO:0007669"/>
    <property type="project" value="UniProtKB-SubCell"/>
</dbReference>
<keyword evidence="5" id="KW-0472">Membrane</keyword>
<dbReference type="GO" id="GO:0098552">
    <property type="term" value="C:side of membrane"/>
    <property type="evidence" value="ECO:0007669"/>
    <property type="project" value="UniProtKB-KW"/>
</dbReference>
<dbReference type="InterPro" id="IPR012946">
    <property type="entry name" value="X8"/>
</dbReference>
<dbReference type="CAZy" id="CBM43">
    <property type="family name" value="Carbohydrate-Binding Module Family 43"/>
</dbReference>
<dbReference type="AlphaFoldDB" id="A5B023"/>
<dbReference type="Gene3D" id="1.20.58.1040">
    <property type="match status" value="1"/>
</dbReference>
<protein>
    <recommendedName>
        <fullName evidence="10">X8 domain-containing protein</fullName>
    </recommendedName>
</protein>
<evidence type="ECO:0000256" key="4">
    <source>
        <dbReference type="ARBA" id="ARBA00022729"/>
    </source>
</evidence>
<dbReference type="InterPro" id="IPR044788">
    <property type="entry name" value="X8_dom_prot"/>
</dbReference>
<sequence>MPIALLRIVLGLLLLVSTGTKSAGEFEQWCIADEQTPDDELQAGIDWACGEGGADCSKIQVNKPCYLPNTVRDHASYAFNNYYQKFKNKGGTCYFNGAAMITELDPITFGMAKSHTADQIIESDLDQSHQRWHHSHLTWYFFCKYSMFVQATP</sequence>
<proteinExistence type="predicted"/>
<dbReference type="ExpressionAtlas" id="A5B023">
    <property type="expression patterns" value="baseline and differential"/>
</dbReference>